<dbReference type="PROSITE" id="PS50109">
    <property type="entry name" value="HIS_KIN"/>
    <property type="match status" value="1"/>
</dbReference>
<evidence type="ECO:0000256" key="3">
    <source>
        <dbReference type="ARBA" id="ARBA00022553"/>
    </source>
</evidence>
<feature type="domain" description="PAS" evidence="10">
    <location>
        <begin position="420"/>
        <end position="473"/>
    </location>
</feature>
<evidence type="ECO:0000256" key="1">
    <source>
        <dbReference type="ARBA" id="ARBA00000085"/>
    </source>
</evidence>
<dbReference type="InterPro" id="IPR003661">
    <property type="entry name" value="HisK_dim/P_dom"/>
</dbReference>
<dbReference type="OrthoDB" id="8127at2157"/>
<dbReference type="InterPro" id="IPR036890">
    <property type="entry name" value="HATPase_C_sf"/>
</dbReference>
<dbReference type="CDD" id="cd00082">
    <property type="entry name" value="HisKA"/>
    <property type="match status" value="1"/>
</dbReference>
<dbReference type="SUPFAM" id="SSF55785">
    <property type="entry name" value="PYP-like sensor domain (PAS domain)"/>
    <property type="match status" value="3"/>
</dbReference>
<dbReference type="AlphaFoldDB" id="A0A830F153"/>
<dbReference type="RefSeq" id="WP_188884517.1">
    <property type="nucleotide sequence ID" value="NZ_BMPF01000008.1"/>
</dbReference>
<gene>
    <name evidence="12" type="ORF">GCM10009037_30380</name>
</gene>
<feature type="domain" description="PAS" evidence="10">
    <location>
        <begin position="146"/>
        <end position="219"/>
    </location>
</feature>
<dbReference type="Gene3D" id="3.30.450.20">
    <property type="entry name" value="PAS domain"/>
    <property type="match status" value="3"/>
</dbReference>
<comment type="caution">
    <text evidence="12">The sequence shown here is derived from an EMBL/GenBank/DDBJ whole genome shotgun (WGS) entry which is preliminary data.</text>
</comment>
<dbReference type="InterPro" id="IPR000014">
    <property type="entry name" value="PAS"/>
</dbReference>
<reference evidence="12 13" key="1">
    <citation type="journal article" date="2019" name="Int. J. Syst. Evol. Microbiol.">
        <title>The Global Catalogue of Microorganisms (GCM) 10K type strain sequencing project: providing services to taxonomists for standard genome sequencing and annotation.</title>
        <authorList>
            <consortium name="The Broad Institute Genomics Platform"/>
            <consortium name="The Broad Institute Genome Sequencing Center for Infectious Disease"/>
            <person name="Wu L."/>
            <person name="Ma J."/>
        </authorList>
    </citation>
    <scope>NUCLEOTIDE SEQUENCE [LARGE SCALE GENOMIC DNA]</scope>
    <source>
        <strain evidence="12 13">JCM 19585</strain>
    </source>
</reference>
<dbReference type="InterPro" id="IPR036097">
    <property type="entry name" value="HisK_dim/P_sf"/>
</dbReference>
<evidence type="ECO:0000313" key="13">
    <source>
        <dbReference type="Proteomes" id="UP000628840"/>
    </source>
</evidence>
<evidence type="ECO:0000259" key="10">
    <source>
        <dbReference type="PROSITE" id="PS50112"/>
    </source>
</evidence>
<dbReference type="SMART" id="SM00086">
    <property type="entry name" value="PAC"/>
    <property type="match status" value="3"/>
</dbReference>
<name>A0A830F153_9EURY</name>
<dbReference type="InterPro" id="IPR001789">
    <property type="entry name" value="Sig_transdc_resp-reg_receiver"/>
</dbReference>
<feature type="domain" description="PAC" evidence="11">
    <location>
        <begin position="476"/>
        <end position="527"/>
    </location>
</feature>
<dbReference type="InterPro" id="IPR005467">
    <property type="entry name" value="His_kinase_dom"/>
</dbReference>
<feature type="domain" description="Histidine kinase" evidence="8">
    <location>
        <begin position="538"/>
        <end position="756"/>
    </location>
</feature>
<feature type="compositionally biased region" description="Basic and acidic residues" evidence="7">
    <location>
        <begin position="661"/>
        <end position="674"/>
    </location>
</feature>
<keyword evidence="4" id="KW-0808">Transferase</keyword>
<feature type="region of interest" description="Disordered" evidence="7">
    <location>
        <begin position="646"/>
        <end position="682"/>
    </location>
</feature>
<dbReference type="EC" id="2.7.13.3" evidence="2"/>
<dbReference type="Gene3D" id="3.40.50.2300">
    <property type="match status" value="1"/>
</dbReference>
<dbReference type="CDD" id="cd00075">
    <property type="entry name" value="HATPase"/>
    <property type="match status" value="1"/>
</dbReference>
<dbReference type="SMART" id="SM00387">
    <property type="entry name" value="HATPase_c"/>
    <property type="match status" value="1"/>
</dbReference>
<dbReference type="PROSITE" id="PS50110">
    <property type="entry name" value="RESPONSE_REGULATORY"/>
    <property type="match status" value="1"/>
</dbReference>
<evidence type="ECO:0000256" key="4">
    <source>
        <dbReference type="ARBA" id="ARBA00022679"/>
    </source>
</evidence>
<feature type="domain" description="PAC" evidence="11">
    <location>
        <begin position="221"/>
        <end position="273"/>
    </location>
</feature>
<dbReference type="GO" id="GO:0000155">
    <property type="term" value="F:phosphorelay sensor kinase activity"/>
    <property type="evidence" value="ECO:0007669"/>
    <property type="project" value="InterPro"/>
</dbReference>
<evidence type="ECO:0000259" key="11">
    <source>
        <dbReference type="PROSITE" id="PS50113"/>
    </source>
</evidence>
<dbReference type="PROSITE" id="PS50112">
    <property type="entry name" value="PAS"/>
    <property type="match status" value="2"/>
</dbReference>
<feature type="modified residue" description="4-aspartylphosphate" evidence="6">
    <location>
        <position position="66"/>
    </location>
</feature>
<dbReference type="NCBIfam" id="TIGR00229">
    <property type="entry name" value="sensory_box"/>
    <property type="match status" value="3"/>
</dbReference>
<comment type="catalytic activity">
    <reaction evidence="1">
        <text>ATP + protein L-histidine = ADP + protein N-phospho-L-histidine.</text>
        <dbReference type="EC" id="2.7.13.3"/>
    </reaction>
</comment>
<evidence type="ECO:0000256" key="7">
    <source>
        <dbReference type="SAM" id="MobiDB-lite"/>
    </source>
</evidence>
<protein>
    <recommendedName>
        <fullName evidence="2">histidine kinase</fullName>
        <ecNumber evidence="2">2.7.13.3</ecNumber>
    </recommendedName>
</protein>
<dbReference type="InterPro" id="IPR011006">
    <property type="entry name" value="CheY-like_superfamily"/>
</dbReference>
<feature type="domain" description="Response regulatory" evidence="9">
    <location>
        <begin position="15"/>
        <end position="131"/>
    </location>
</feature>
<sequence length="761" mass="83598">MNDLVSGGEASDEIRVLHVDDDAALGELVATSLERVNGRLSVETVQSADAGLDALADETFDCVVSDYDMPGRDGIEFLRVLRATHPRVPFVLYTGKGSEEVASDAITAGASDYLQKEGSIDHYGVLANRIVTLVEHERAETTMNDAQRLFSELADRTTDVLWLVSAEWEEVVFINDAYEDVFGQPRERLEANPRAFLEPVAPGDRERLEAAIEALGEGVSMDIEVGVVTPDGTTRDIWIKGEPITDESGTVTHLGGFTRDVTERTERERELASAERQYRAMFEDPNILVGVLEPDGVVRDVNQTAMEYIEGDLDDVLGEPFAETPWWGDDDALRADVDEWVARAAAGEYVEFEADITGTDRMRTVSGTFRPVRDDDGTVTAIIVSDRDITERTDRERELVRVRDLLEKTERIADVGGWEIDAETMDVFWSENLFDILGIEGDEEPPLEGALDVYHEEDRATVANAVEAGLEDGESFDIEVRFLTPTEDVRWLRVQGVPVLEGGDVVTLRGAVQDVTEQKRDERELMRQNERLEEFASVVSHDLRNPLNVASGYLDLARETSDSDALAEVGRAHERMNDLIDDLLTLARTGDHVREETALDLASVAEDAWRHVPTGAATLEVASTTTVYADRSLLQQLLENLFRNAVEHGSAGPPSPTPAHAVEHTSTDSRREGETGADDEGAVTVTVAARPDGFVVADDGPGIPAEARERVFDAGYSTSESGTGFGLAITERCADAHGWTVRVAESERGGARFEFTDVRTS</sequence>
<organism evidence="12 13">
    <name type="scientific">Halarchaeum grantii</name>
    <dbReference type="NCBI Taxonomy" id="1193105"/>
    <lineage>
        <taxon>Archaea</taxon>
        <taxon>Methanobacteriati</taxon>
        <taxon>Methanobacteriota</taxon>
        <taxon>Stenosarchaea group</taxon>
        <taxon>Halobacteria</taxon>
        <taxon>Halobacteriales</taxon>
        <taxon>Halobacteriaceae</taxon>
    </lineage>
</organism>
<dbReference type="SMART" id="SM00091">
    <property type="entry name" value="PAS"/>
    <property type="match status" value="3"/>
</dbReference>
<dbReference type="PROSITE" id="PS50113">
    <property type="entry name" value="PAC"/>
    <property type="match status" value="3"/>
</dbReference>
<dbReference type="InterPro" id="IPR004358">
    <property type="entry name" value="Sig_transdc_His_kin-like_C"/>
</dbReference>
<keyword evidence="13" id="KW-1185">Reference proteome</keyword>
<dbReference type="CDD" id="cd00130">
    <property type="entry name" value="PAS"/>
    <property type="match status" value="3"/>
</dbReference>
<dbReference type="Pfam" id="PF00072">
    <property type="entry name" value="Response_reg"/>
    <property type="match status" value="1"/>
</dbReference>
<evidence type="ECO:0000313" key="12">
    <source>
        <dbReference type="EMBL" id="GGL44906.1"/>
    </source>
</evidence>
<dbReference type="Pfam" id="PF08447">
    <property type="entry name" value="PAS_3"/>
    <property type="match status" value="2"/>
</dbReference>
<dbReference type="SMART" id="SM00388">
    <property type="entry name" value="HisKA"/>
    <property type="match status" value="1"/>
</dbReference>
<dbReference type="Gene3D" id="3.30.565.10">
    <property type="entry name" value="Histidine kinase-like ATPase, C-terminal domain"/>
    <property type="match status" value="1"/>
</dbReference>
<evidence type="ECO:0000256" key="2">
    <source>
        <dbReference type="ARBA" id="ARBA00012438"/>
    </source>
</evidence>
<dbReference type="Proteomes" id="UP000628840">
    <property type="component" value="Unassembled WGS sequence"/>
</dbReference>
<dbReference type="EMBL" id="BMPF01000008">
    <property type="protein sequence ID" value="GGL44906.1"/>
    <property type="molecule type" value="Genomic_DNA"/>
</dbReference>
<feature type="domain" description="PAC" evidence="11">
    <location>
        <begin position="348"/>
        <end position="401"/>
    </location>
</feature>
<dbReference type="SMART" id="SM00448">
    <property type="entry name" value="REC"/>
    <property type="match status" value="1"/>
</dbReference>
<dbReference type="SUPFAM" id="SSF55874">
    <property type="entry name" value="ATPase domain of HSP90 chaperone/DNA topoisomerase II/histidine kinase"/>
    <property type="match status" value="1"/>
</dbReference>
<dbReference type="SUPFAM" id="SSF47384">
    <property type="entry name" value="Homodimeric domain of signal transducing histidine kinase"/>
    <property type="match status" value="1"/>
</dbReference>
<dbReference type="Gene3D" id="1.10.287.130">
    <property type="match status" value="1"/>
</dbReference>
<evidence type="ECO:0000256" key="5">
    <source>
        <dbReference type="ARBA" id="ARBA00022777"/>
    </source>
</evidence>
<keyword evidence="3 6" id="KW-0597">Phosphoprotein</keyword>
<dbReference type="CDD" id="cd00156">
    <property type="entry name" value="REC"/>
    <property type="match status" value="1"/>
</dbReference>
<dbReference type="InterPro" id="IPR035965">
    <property type="entry name" value="PAS-like_dom_sf"/>
</dbReference>
<dbReference type="InterPro" id="IPR001610">
    <property type="entry name" value="PAC"/>
</dbReference>
<proteinExistence type="predicted"/>
<dbReference type="Pfam" id="PF00512">
    <property type="entry name" value="HisKA"/>
    <property type="match status" value="1"/>
</dbReference>
<dbReference type="InterPro" id="IPR052162">
    <property type="entry name" value="Sensor_kinase/Photoreceptor"/>
</dbReference>
<dbReference type="Pfam" id="PF02518">
    <property type="entry name" value="HATPase_c"/>
    <property type="match status" value="1"/>
</dbReference>
<dbReference type="Gene3D" id="2.10.70.100">
    <property type="match status" value="1"/>
</dbReference>
<dbReference type="InterPro" id="IPR000700">
    <property type="entry name" value="PAS-assoc_C"/>
</dbReference>
<dbReference type="InterPro" id="IPR013656">
    <property type="entry name" value="PAS_4"/>
</dbReference>
<dbReference type="InterPro" id="IPR013655">
    <property type="entry name" value="PAS_fold_3"/>
</dbReference>
<evidence type="ECO:0000256" key="6">
    <source>
        <dbReference type="PROSITE-ProRule" id="PRU00169"/>
    </source>
</evidence>
<dbReference type="Pfam" id="PF08448">
    <property type="entry name" value="PAS_4"/>
    <property type="match status" value="1"/>
</dbReference>
<evidence type="ECO:0000259" key="9">
    <source>
        <dbReference type="PROSITE" id="PS50110"/>
    </source>
</evidence>
<accession>A0A830F153</accession>
<dbReference type="SUPFAM" id="SSF52172">
    <property type="entry name" value="CheY-like"/>
    <property type="match status" value="1"/>
</dbReference>
<evidence type="ECO:0000259" key="8">
    <source>
        <dbReference type="PROSITE" id="PS50109"/>
    </source>
</evidence>
<dbReference type="PANTHER" id="PTHR43304">
    <property type="entry name" value="PHYTOCHROME-LIKE PROTEIN CPH1"/>
    <property type="match status" value="1"/>
</dbReference>
<dbReference type="InterPro" id="IPR003594">
    <property type="entry name" value="HATPase_dom"/>
</dbReference>
<dbReference type="PRINTS" id="PR00344">
    <property type="entry name" value="BCTRLSENSOR"/>
</dbReference>
<keyword evidence="5" id="KW-0418">Kinase</keyword>
<dbReference type="PANTHER" id="PTHR43304:SF1">
    <property type="entry name" value="PAC DOMAIN-CONTAINING PROTEIN"/>
    <property type="match status" value="1"/>
</dbReference>